<dbReference type="Proteomes" id="UP001642540">
    <property type="component" value="Unassembled WGS sequence"/>
</dbReference>
<evidence type="ECO:0000313" key="2">
    <source>
        <dbReference type="Proteomes" id="UP001642540"/>
    </source>
</evidence>
<dbReference type="EMBL" id="CAXLJM020000049">
    <property type="protein sequence ID" value="CAL8113924.1"/>
    <property type="molecule type" value="Genomic_DNA"/>
</dbReference>
<reference evidence="1 2" key="1">
    <citation type="submission" date="2024-08" db="EMBL/GenBank/DDBJ databases">
        <authorList>
            <person name="Cucini C."/>
            <person name="Frati F."/>
        </authorList>
    </citation>
    <scope>NUCLEOTIDE SEQUENCE [LARGE SCALE GENOMIC DNA]</scope>
</reference>
<keyword evidence="2" id="KW-1185">Reference proteome</keyword>
<evidence type="ECO:0000313" key="1">
    <source>
        <dbReference type="EMBL" id="CAL8113924.1"/>
    </source>
</evidence>
<proteinExistence type="predicted"/>
<sequence>MLFLLVNQQDVFHGARKSRQKKTDRAWKRFECKSISVFENICCASTRCFSKSIASVKALIQKLSYWESVKPGTDGLSVIGGYMWILSFAYQHLIDSPNQGSFIMQTNIKTIKEKYQEVGQAGELFIELAEAFHQNTHHMRADALQILKRLTKRWSFSEENNPLQVRPEGLKAIPRPRKRLGLGLDSPIDRDDDDDVFSVKWSPLIVVIKTKPEDSPKPFSRLHPQDRVNIFSKYLQCTLDKVEMVAEDLTVTSNQIEVISVDKDKNMHGREIISAMLAFSKGNNVPKSLKNADRKRVVLMLNEFWYSLDVLNENVYILVRLVQETRDIIRTCYVYTDIFYKWHMPNYDSFVPGSRGRQTGITNPSFQAKEILHKIGGPLHKKLSETTSIMALMDFSSSIYQGVVQEIPVQCEGMTLRLRTNEIDPTDEPSGLVSGIVDRRKSSTTVRKSIVPKT</sequence>
<comment type="caution">
    <text evidence="1">The sequence shown here is derived from an EMBL/GenBank/DDBJ whole genome shotgun (WGS) entry which is preliminary data.</text>
</comment>
<accession>A0ABP1R138</accession>
<gene>
    <name evidence="1" type="ORF">ODALV1_LOCUS16236</name>
</gene>
<organism evidence="1 2">
    <name type="scientific">Orchesella dallaii</name>
    <dbReference type="NCBI Taxonomy" id="48710"/>
    <lineage>
        <taxon>Eukaryota</taxon>
        <taxon>Metazoa</taxon>
        <taxon>Ecdysozoa</taxon>
        <taxon>Arthropoda</taxon>
        <taxon>Hexapoda</taxon>
        <taxon>Collembola</taxon>
        <taxon>Entomobryomorpha</taxon>
        <taxon>Entomobryoidea</taxon>
        <taxon>Orchesellidae</taxon>
        <taxon>Orchesellinae</taxon>
        <taxon>Orchesella</taxon>
    </lineage>
</organism>
<protein>
    <submittedName>
        <fullName evidence="1">Uncharacterized protein</fullName>
    </submittedName>
</protein>
<name>A0ABP1R138_9HEXA</name>